<sequence length="50" mass="5541">MADVADARRAPSWLPLSFSIRGGGLFTKLAMQLPAQSDWQAVRNAKELLR</sequence>
<dbReference type="GeneID" id="25253531"/>
<name>U6LCJ1_EIMTE</name>
<dbReference type="AlphaFoldDB" id="U6LCJ1"/>
<evidence type="ECO:0000313" key="2">
    <source>
        <dbReference type="Proteomes" id="UP000030747"/>
    </source>
</evidence>
<organism evidence="1 2">
    <name type="scientific">Eimeria tenella</name>
    <name type="common">Coccidian parasite</name>
    <dbReference type="NCBI Taxonomy" id="5802"/>
    <lineage>
        <taxon>Eukaryota</taxon>
        <taxon>Sar</taxon>
        <taxon>Alveolata</taxon>
        <taxon>Apicomplexa</taxon>
        <taxon>Conoidasida</taxon>
        <taxon>Coccidia</taxon>
        <taxon>Eucoccidiorida</taxon>
        <taxon>Eimeriorina</taxon>
        <taxon>Eimeriidae</taxon>
        <taxon>Eimeria</taxon>
    </lineage>
</organism>
<proteinExistence type="predicted"/>
<keyword evidence="2" id="KW-1185">Reference proteome</keyword>
<reference evidence="1" key="2">
    <citation type="submission" date="2013-10" db="EMBL/GenBank/DDBJ databases">
        <authorList>
            <person name="Aslett M."/>
        </authorList>
    </citation>
    <scope>NUCLEOTIDE SEQUENCE [LARGE SCALE GENOMIC DNA]</scope>
    <source>
        <strain evidence="1">Houghton</strain>
    </source>
</reference>
<dbReference type="EMBL" id="HG678269">
    <property type="protein sequence ID" value="CDJ45455.1"/>
    <property type="molecule type" value="Genomic_DNA"/>
</dbReference>
<evidence type="ECO:0000313" key="1">
    <source>
        <dbReference type="EMBL" id="CDJ45455.1"/>
    </source>
</evidence>
<dbReference type="VEuPathDB" id="ToxoDB:ETH2_1527700"/>
<gene>
    <name evidence="1" type="ORF">ETH_00022095</name>
</gene>
<accession>U6LCJ1</accession>
<dbReference type="RefSeq" id="XP_013236201.1">
    <property type="nucleotide sequence ID" value="XM_013380747.1"/>
</dbReference>
<protein>
    <submittedName>
        <fullName evidence="1">Uncharacterized protein</fullName>
    </submittedName>
</protein>
<reference evidence="1" key="1">
    <citation type="submission" date="2013-10" db="EMBL/GenBank/DDBJ databases">
        <title>Genomic analysis of the causative agents of coccidiosis in chickens.</title>
        <authorList>
            <person name="Reid A.J."/>
            <person name="Blake D."/>
            <person name="Billington K."/>
            <person name="Browne H."/>
            <person name="Dunn M."/>
            <person name="Hung S."/>
            <person name="Kawahara F."/>
            <person name="Miranda-Saavedra D."/>
            <person name="Mourier T."/>
            <person name="Nagra H."/>
            <person name="Otto T.D."/>
            <person name="Rawlings N."/>
            <person name="Sanchez A."/>
            <person name="Sanders M."/>
            <person name="Subramaniam C."/>
            <person name="Tay Y."/>
            <person name="Dear P."/>
            <person name="Doerig C."/>
            <person name="Gruber A."/>
            <person name="Parkinson J."/>
            <person name="Shirley M."/>
            <person name="Wan K.L."/>
            <person name="Berriman M."/>
            <person name="Tomley F."/>
            <person name="Pain A."/>
        </authorList>
    </citation>
    <scope>NUCLEOTIDE SEQUENCE [LARGE SCALE GENOMIC DNA]</scope>
    <source>
        <strain evidence="1">Houghton</strain>
    </source>
</reference>
<dbReference type="Proteomes" id="UP000030747">
    <property type="component" value="Unassembled WGS sequence"/>
</dbReference>
<dbReference type="VEuPathDB" id="ToxoDB:ETH_00022095"/>